<keyword evidence="1" id="KW-1133">Transmembrane helix</keyword>
<evidence type="ECO:0000259" key="3">
    <source>
        <dbReference type="SMART" id="SM00332"/>
    </source>
</evidence>
<keyword evidence="1" id="KW-0812">Transmembrane</keyword>
<dbReference type="SUPFAM" id="SSF81606">
    <property type="entry name" value="PP2C-like"/>
    <property type="match status" value="1"/>
</dbReference>
<dbReference type="InterPro" id="IPR001932">
    <property type="entry name" value="PPM-type_phosphatase-like_dom"/>
</dbReference>
<dbReference type="Gene3D" id="3.60.40.10">
    <property type="entry name" value="PPM-type phosphatase domain"/>
    <property type="match status" value="1"/>
</dbReference>
<evidence type="ECO:0000313" key="5">
    <source>
        <dbReference type="Proteomes" id="UP000774000"/>
    </source>
</evidence>
<feature type="transmembrane region" description="Helical" evidence="1">
    <location>
        <begin position="258"/>
        <end position="275"/>
    </location>
</feature>
<comment type="caution">
    <text evidence="4">The sequence shown here is derived from an EMBL/GenBank/DDBJ whole genome shotgun (WGS) entry which is preliminary data.</text>
</comment>
<dbReference type="SMART" id="SM00332">
    <property type="entry name" value="PP2Cc"/>
    <property type="match status" value="1"/>
</dbReference>
<reference evidence="4" key="1">
    <citation type="submission" date="2021-01" db="EMBL/GenBank/DDBJ databases">
        <title>Genomic Encyclopedia of Type Strains, Phase IV (KMG-IV): sequencing the most valuable type-strain genomes for metagenomic binning, comparative biology and taxonomic classification.</title>
        <authorList>
            <person name="Goeker M."/>
        </authorList>
    </citation>
    <scope>NUCLEOTIDE SEQUENCE</scope>
    <source>
        <strain evidence="4">DSM 23230</strain>
    </source>
</reference>
<organism evidence="4 5">
    <name type="scientific">Halanaerobacter jeridensis</name>
    <dbReference type="NCBI Taxonomy" id="706427"/>
    <lineage>
        <taxon>Bacteria</taxon>
        <taxon>Bacillati</taxon>
        <taxon>Bacillota</taxon>
        <taxon>Clostridia</taxon>
        <taxon>Halanaerobiales</taxon>
        <taxon>Halobacteroidaceae</taxon>
        <taxon>Halanaerobacter</taxon>
    </lineage>
</organism>
<dbReference type="EMBL" id="JAFBDQ010000002">
    <property type="protein sequence ID" value="MBM7555623.1"/>
    <property type="molecule type" value="Genomic_DNA"/>
</dbReference>
<evidence type="ECO:0000256" key="1">
    <source>
        <dbReference type="SAM" id="Phobius"/>
    </source>
</evidence>
<feature type="domain" description="PPM-type phosphatase" evidence="2">
    <location>
        <begin position="14"/>
        <end position="240"/>
    </location>
</feature>
<feature type="domain" description="PPM-type phosphatase" evidence="3">
    <location>
        <begin position="3"/>
        <end position="238"/>
    </location>
</feature>
<dbReference type="SMART" id="SM00331">
    <property type="entry name" value="PP2C_SIG"/>
    <property type="match status" value="1"/>
</dbReference>
<dbReference type="InterPro" id="IPR036457">
    <property type="entry name" value="PPM-type-like_dom_sf"/>
</dbReference>
<dbReference type="Proteomes" id="UP000774000">
    <property type="component" value="Unassembled WGS sequence"/>
</dbReference>
<keyword evidence="1" id="KW-0472">Membrane</keyword>
<dbReference type="RefSeq" id="WP_204700350.1">
    <property type="nucleotide sequence ID" value="NZ_JAFBDQ010000002.1"/>
</dbReference>
<evidence type="ECO:0000259" key="2">
    <source>
        <dbReference type="SMART" id="SM00331"/>
    </source>
</evidence>
<protein>
    <submittedName>
        <fullName evidence="4">Serine/threonine protein phosphatase PrpC</fullName>
    </submittedName>
</protein>
<keyword evidence="5" id="KW-1185">Reference proteome</keyword>
<gene>
    <name evidence="4" type="ORF">JOC47_000448</name>
</gene>
<proteinExistence type="predicted"/>
<evidence type="ECO:0000313" key="4">
    <source>
        <dbReference type="EMBL" id="MBM7555623.1"/>
    </source>
</evidence>
<dbReference type="AlphaFoldDB" id="A0A939BNQ0"/>
<name>A0A939BNQ0_9FIRM</name>
<sequence>MRRENSDFGTKFITSPGDFKINKDYFAYLELDDYACWVLADSLDSATDILSAEIVVNSILNDFREKPSLKKRKIKKYIKNSHQRLKEESRTMSLQSTVLVVVSDYHSLRWGYIGNTRLYHLRKEKIKAKTKDHSIAQMMVEVGDIGEQQLNQHQERNNLEQYLGQEKSISPTIAKKTELKDDDILILCTSGFWEHISDYDLESDLEEVKSPQELVEKLELKMLSQASNSLDNYSVVSVFANKVLQEKVGKKKFSIKKIAMILIPILFLSGGVFLYNKRVSKIRAKVMAAKSKFNRANRLIKKGQGRKARPELQKAKESFKKLGKDEEVAKINKQLELVNAQELEAEGDKKVTAKDYVGALIIKNQN</sequence>
<accession>A0A939BNQ0</accession>